<dbReference type="GeneID" id="110345860"/>
<accession>A0AAX6RV33</accession>
<name>A0AAX6RV33_HETGA</name>
<feature type="region of interest" description="Disordered" evidence="1">
    <location>
        <begin position="256"/>
        <end position="277"/>
    </location>
</feature>
<evidence type="ECO:0000256" key="1">
    <source>
        <dbReference type="SAM" id="MobiDB-lite"/>
    </source>
</evidence>
<dbReference type="RefSeq" id="XP_021100371.1">
    <property type="nucleotide sequence ID" value="XM_021244712.1"/>
</dbReference>
<protein>
    <submittedName>
        <fullName evidence="3">Uncharacterized protein LOC110345860</fullName>
    </submittedName>
</protein>
<reference evidence="3" key="1">
    <citation type="submission" date="2025-08" db="UniProtKB">
        <authorList>
            <consortium name="RefSeq"/>
        </authorList>
    </citation>
    <scope>IDENTIFICATION</scope>
</reference>
<gene>
    <name evidence="3" type="primary">LOC110345860</name>
</gene>
<sequence>MVPLDPTHPLFPLESTPKALQGNLLQTNNKKIHNYHNQPPGRPFPAVLAVLWGERRARPREEQESRQVEAAFGSAASPLKDAVKQPARKSRVALPRLCCGLRTAAGIQKAPRPSEALLGFRSPGVGSSRNFTMPFATRVWPLAPVCPEDQGAPSVGEEVALSLQSARLATTRDRDGVGTDYELSFLKVRTTLQGNSGQDREQRIYSRKDRRAEGGLHSTLGASTATSVLAFDWHLKVAFQPFVLPTPFLKISHLGIPPQESRSKAGTNKESCQEMRPRLGGPAHEVGCCFHFTGPICSLNPWRLHEPLKQL</sequence>
<dbReference type="Proteomes" id="UP000694906">
    <property type="component" value="Unplaced"/>
</dbReference>
<evidence type="ECO:0000313" key="2">
    <source>
        <dbReference type="Proteomes" id="UP000694906"/>
    </source>
</evidence>
<organism evidence="2 3">
    <name type="scientific">Heterocephalus glaber</name>
    <name type="common">Naked mole rat</name>
    <dbReference type="NCBI Taxonomy" id="10181"/>
    <lineage>
        <taxon>Eukaryota</taxon>
        <taxon>Metazoa</taxon>
        <taxon>Chordata</taxon>
        <taxon>Craniata</taxon>
        <taxon>Vertebrata</taxon>
        <taxon>Euteleostomi</taxon>
        <taxon>Mammalia</taxon>
        <taxon>Eutheria</taxon>
        <taxon>Euarchontoglires</taxon>
        <taxon>Glires</taxon>
        <taxon>Rodentia</taxon>
        <taxon>Hystricomorpha</taxon>
        <taxon>Bathyergidae</taxon>
        <taxon>Heterocephalus</taxon>
    </lineage>
</organism>
<evidence type="ECO:0000313" key="3">
    <source>
        <dbReference type="RefSeq" id="XP_021100371.1"/>
    </source>
</evidence>
<proteinExistence type="predicted"/>
<dbReference type="AlphaFoldDB" id="A0AAX6RV33"/>
<keyword evidence="2" id="KW-1185">Reference proteome</keyword>